<dbReference type="AlphaFoldDB" id="F3ZNN6"/>
<dbReference type="InterPro" id="IPR047187">
    <property type="entry name" value="SF1_C_Upf1"/>
</dbReference>
<dbReference type="CDD" id="cd18808">
    <property type="entry name" value="SF1_C_Upf1"/>
    <property type="match status" value="1"/>
</dbReference>
<dbReference type="InterPro" id="IPR014001">
    <property type="entry name" value="Helicase_ATP-bd"/>
</dbReference>
<dbReference type="Gene3D" id="3.40.50.300">
    <property type="entry name" value="P-loop containing nucleotide triphosphate hydrolases"/>
    <property type="match status" value="2"/>
</dbReference>
<reference evidence="2 3" key="1">
    <citation type="journal article" date="2011" name="Stand. Genomic Sci.">
        <title>Non-contiguous finished genome sequence of Bacteroides coprosuis type strain (PC139).</title>
        <authorList>
            <person name="Land M."/>
            <person name="Held B."/>
            <person name="Gronow S."/>
            <person name="Abt B."/>
            <person name="Lucas S."/>
            <person name="Del Rio T.G."/>
            <person name="Nolan M."/>
            <person name="Tice H."/>
            <person name="Cheng J.F."/>
            <person name="Pitluck S."/>
            <person name="Liolios K."/>
            <person name="Pagani I."/>
            <person name="Ivanova N."/>
            <person name="Mavromatis K."/>
            <person name="Mikhailova N."/>
            <person name="Pati A."/>
            <person name="Tapia R."/>
            <person name="Han C."/>
            <person name="Goodwin L."/>
            <person name="Chen A."/>
            <person name="Palaniappan K."/>
            <person name="Hauser L."/>
            <person name="Brambilla E.M."/>
            <person name="Rohde M."/>
            <person name="Goker M."/>
            <person name="Detter J.C."/>
            <person name="Woyke T."/>
            <person name="Bristow J."/>
            <person name="Eisen J.A."/>
            <person name="Markowitz V."/>
            <person name="Hugenholtz P."/>
            <person name="Kyrpides N.C."/>
            <person name="Klenk H.P."/>
            <person name="Lapidus A."/>
        </authorList>
    </citation>
    <scope>NUCLEOTIDE SEQUENCE</scope>
    <source>
        <strain evidence="2 3">DSM 18011</strain>
    </source>
</reference>
<dbReference type="Proteomes" id="UP000018439">
    <property type="component" value="Chromosome"/>
</dbReference>
<organism evidence="2 3">
    <name type="scientific">Bacteroides coprosuis DSM 18011</name>
    <dbReference type="NCBI Taxonomy" id="679937"/>
    <lineage>
        <taxon>Bacteria</taxon>
        <taxon>Pseudomonadati</taxon>
        <taxon>Bacteroidota</taxon>
        <taxon>Bacteroidia</taxon>
        <taxon>Bacteroidales</taxon>
        <taxon>Bacteroidaceae</taxon>
        <taxon>Bacteroides</taxon>
    </lineage>
</organism>
<name>F3ZNN6_9BACE</name>
<evidence type="ECO:0000259" key="1">
    <source>
        <dbReference type="PROSITE" id="PS51192"/>
    </source>
</evidence>
<feature type="domain" description="Helicase ATP-binding" evidence="1">
    <location>
        <begin position="700"/>
        <end position="867"/>
    </location>
</feature>
<dbReference type="PANTHER" id="PTHR10887">
    <property type="entry name" value="DNA2/NAM7 HELICASE FAMILY"/>
    <property type="match status" value="1"/>
</dbReference>
<keyword evidence="3" id="KW-1185">Reference proteome</keyword>
<dbReference type="Pfam" id="PF13086">
    <property type="entry name" value="AAA_11"/>
    <property type="match status" value="2"/>
</dbReference>
<evidence type="ECO:0000313" key="3">
    <source>
        <dbReference type="Proteomes" id="UP000018439"/>
    </source>
</evidence>
<dbReference type="HOGENOM" id="CLU_005032_0_0_10"/>
<gene>
    <name evidence="2" type="ORF">Bcop_0005</name>
</gene>
<dbReference type="OrthoDB" id="9757917at2"/>
<dbReference type="InterPro" id="IPR041677">
    <property type="entry name" value="DNA2/NAM7_AAA_11"/>
</dbReference>
<dbReference type="InterPro" id="IPR027417">
    <property type="entry name" value="P-loop_NTPase"/>
</dbReference>
<dbReference type="PANTHER" id="PTHR10887:SF495">
    <property type="entry name" value="HELICASE SENATAXIN ISOFORM X1-RELATED"/>
    <property type="match status" value="1"/>
</dbReference>
<dbReference type="SUPFAM" id="SSF52540">
    <property type="entry name" value="P-loop containing nucleoside triphosphate hydrolases"/>
    <property type="match status" value="1"/>
</dbReference>
<dbReference type="eggNOG" id="COG1112">
    <property type="taxonomic scope" value="Bacteria"/>
</dbReference>
<dbReference type="Pfam" id="PF13087">
    <property type="entry name" value="AAA_12"/>
    <property type="match status" value="1"/>
</dbReference>
<dbReference type="GO" id="GO:0004386">
    <property type="term" value="F:helicase activity"/>
    <property type="evidence" value="ECO:0007669"/>
    <property type="project" value="InterPro"/>
</dbReference>
<accession>F3ZNN6</accession>
<dbReference type="InterPro" id="IPR045055">
    <property type="entry name" value="DNA2/NAM7-like"/>
</dbReference>
<dbReference type="STRING" id="679937.Bcop_0005"/>
<sequence>MENDAKCYYDTLWNIITNKESSLVFKYKQLRSLLERICKAEMSSVDLQATDLSARISYISDKFNLSYSEQQRLHSFRLTSNALLNDEDEPQSNLFLRDLKTISFFIRKLYGIDIPNELYQALPKQDATYHVTNLGEESMRQMRVCYQYADEDYLYVLAVDCVTPELLKVRYNVAEVNDEFEDIHNILWPHAQLNLLDINIDKDGILTPRMFVLEPDYLIDISALAECFRPYGSHPLNYILSRLQSIDNPRPLLLGSIANHFLDEWIYLGDELNYKESMKKVFKKYAIELASCPDLDDRKTEIQFFQDCQMHFQNIGEVVNKTFEMEGYKLNKEDAVLEPSYICESLGVQGRLDYMQRDMSSFIEMKSGKADEYSLPGKIVPHINNRVQMLLYQAVLYYNMNQDKRDVRAYLLYTRYPLLYPARTSWRLIRQAIHVRNQIVATEYKVQSENSLEYTEKVLQQICPDNLNLKGLTGKFWEKYLAPNIDALRLNLLNLTKEERAYFYATYNFITKELYTSKSGDMAYEGKRGAASLWNASFQEKCEEGSIVFNLKIKENRAADLHKPHILLSREELNESGSYALPNFREGDAVVLYERNRGTDDVTNKLVFKGNLEYLSETTICIRLRAAQQNLNVLPQQSYYAIEPDSMDTTFRNMYLGLDAFLSANKERRELLLGQRTPHFLPNNDTEVEKAKNDLDRIVKKALAAQDYFLLVGPPGTGKTSFALRSMVEAFYEKEQTILLLAYTNQAVNEICKSLSRIEPSIHYIRIGSELSCEESYRGHLLETVLEDCNNRTAVRNKIYGCRVFVSTVASLSGKPEIFKLKRFDVAIVDEASQILEPQLLGLLSAKTPKGENGIGKFVLIGDHKQLPAVVQQKEETSAIKDPSLNKLQIFNMRDALFERLYRLNAPKSIDWLTSQGRMHPEIAEFTNHYFYQDRLTCLNLPHQKEIVRPIVRLSVRPKEEVQDLEGRVTFIEADYEDCPESYKINHSEAAIVAHIAHQVYEQLHDSFDANKTLGIITPYRSQIALIKSNLEQYGQEDLSSVLVDTVERFQGSERDIIIYSFCVNAPYQLDFLSNILVEGDAQIDRKLNVALTRARKQLFLTGVSSILKLNPIYKALLDYITKSK</sequence>
<dbReference type="InterPro" id="IPR041679">
    <property type="entry name" value="DNA2/NAM7-like_C"/>
</dbReference>
<evidence type="ECO:0000313" key="2">
    <source>
        <dbReference type="EMBL" id="EGJ70225.1"/>
    </source>
</evidence>
<proteinExistence type="predicted"/>
<dbReference type="PROSITE" id="PS51192">
    <property type="entry name" value="HELICASE_ATP_BIND_1"/>
    <property type="match status" value="1"/>
</dbReference>
<dbReference type="EMBL" id="CM001167">
    <property type="protein sequence ID" value="EGJ70225.1"/>
    <property type="molecule type" value="Genomic_DNA"/>
</dbReference>
<protein>
    <recommendedName>
        <fullName evidence="1">Helicase ATP-binding domain-containing protein</fullName>
    </recommendedName>
</protein>